<keyword evidence="1" id="KW-0472">Membrane</keyword>
<evidence type="ECO:0000313" key="4">
    <source>
        <dbReference type="Proteomes" id="UP000001593"/>
    </source>
</evidence>
<dbReference type="eggNOG" id="KOG3140">
    <property type="taxonomic scope" value="Eukaryota"/>
</dbReference>
<dbReference type="HOGENOM" id="CLU_814576_0_0_1"/>
<feature type="transmembrane region" description="Helical" evidence="1">
    <location>
        <begin position="228"/>
        <end position="248"/>
    </location>
</feature>
<feature type="domain" description="VTT" evidence="2">
    <location>
        <begin position="101"/>
        <end position="214"/>
    </location>
</feature>
<dbReference type="AlphaFoldDB" id="A7SGS9"/>
<feature type="transmembrane region" description="Helical" evidence="1">
    <location>
        <begin position="108"/>
        <end position="134"/>
    </location>
</feature>
<evidence type="ECO:0000256" key="1">
    <source>
        <dbReference type="SAM" id="Phobius"/>
    </source>
</evidence>
<keyword evidence="4" id="KW-1185">Reference proteome</keyword>
<dbReference type="GO" id="GO:0005783">
    <property type="term" value="C:endoplasmic reticulum"/>
    <property type="evidence" value="ECO:0000318"/>
    <property type="project" value="GO_Central"/>
</dbReference>
<feature type="transmembrane region" description="Helical" evidence="1">
    <location>
        <begin position="41"/>
        <end position="60"/>
    </location>
</feature>
<keyword evidence="1" id="KW-0812">Transmembrane</keyword>
<evidence type="ECO:0000313" key="3">
    <source>
        <dbReference type="EMBL" id="EDO37035.1"/>
    </source>
</evidence>
<dbReference type="Proteomes" id="UP000001593">
    <property type="component" value="Unassembled WGS sequence"/>
</dbReference>
<dbReference type="KEGG" id="nve:5508524"/>
<dbReference type="PANTHER" id="PTHR46593:SF1">
    <property type="entry name" value="TRANSMEMBRANE PROTEIN 64"/>
    <property type="match status" value="1"/>
</dbReference>
<dbReference type="STRING" id="45351.A7SGS9"/>
<dbReference type="PhylomeDB" id="A7SGS9"/>
<accession>A7SGS9</accession>
<dbReference type="InParanoid" id="A7SGS9"/>
<feature type="transmembrane region" description="Helical" evidence="1">
    <location>
        <begin position="81"/>
        <end position="102"/>
    </location>
</feature>
<protein>
    <recommendedName>
        <fullName evidence="2">VTT domain-containing protein</fullName>
    </recommendedName>
</protein>
<dbReference type="EMBL" id="DS469655">
    <property type="protein sequence ID" value="EDO37035.1"/>
    <property type="molecule type" value="Genomic_DNA"/>
</dbReference>
<organism evidence="3 4">
    <name type="scientific">Nematostella vectensis</name>
    <name type="common">Starlet sea anemone</name>
    <dbReference type="NCBI Taxonomy" id="45351"/>
    <lineage>
        <taxon>Eukaryota</taxon>
        <taxon>Metazoa</taxon>
        <taxon>Cnidaria</taxon>
        <taxon>Anthozoa</taxon>
        <taxon>Hexacorallia</taxon>
        <taxon>Actiniaria</taxon>
        <taxon>Edwardsiidae</taxon>
        <taxon>Nematostella</taxon>
    </lineage>
</organism>
<reference evidence="3 4" key="1">
    <citation type="journal article" date="2007" name="Science">
        <title>Sea anemone genome reveals ancestral eumetazoan gene repertoire and genomic organization.</title>
        <authorList>
            <person name="Putnam N.H."/>
            <person name="Srivastava M."/>
            <person name="Hellsten U."/>
            <person name="Dirks B."/>
            <person name="Chapman J."/>
            <person name="Salamov A."/>
            <person name="Terry A."/>
            <person name="Shapiro H."/>
            <person name="Lindquist E."/>
            <person name="Kapitonov V.V."/>
            <person name="Jurka J."/>
            <person name="Genikhovich G."/>
            <person name="Grigoriev I.V."/>
            <person name="Lucas S.M."/>
            <person name="Steele R.E."/>
            <person name="Finnerty J.R."/>
            <person name="Technau U."/>
            <person name="Martindale M.Q."/>
            <person name="Rokhsar D.S."/>
        </authorList>
    </citation>
    <scope>NUCLEOTIDE SEQUENCE [LARGE SCALE GENOMIC DNA]</scope>
    <source>
        <strain evidence="4">CH2 X CH6</strain>
    </source>
</reference>
<proteinExistence type="predicted"/>
<dbReference type="OMA" id="FICRDYI"/>
<evidence type="ECO:0000259" key="2">
    <source>
        <dbReference type="Pfam" id="PF09335"/>
    </source>
</evidence>
<gene>
    <name evidence="3" type="ORF">NEMVEDRAFT_v1g245185</name>
</gene>
<sequence length="341" mass="38047">MVFKYGKKCTEQIQCQAERCLGETTTFDQVISSNKAKPRCLHVSGTALIFLVLGLCLVVVCRRYLRDILEWVQNLDDWEGVSLFVVMFTLVSFPMTWGYIILNVAAGYLYGFFYGLVVVFVSATCGVTTAFIVCRRFMKDWVRSILESDSLKAIVRVVEARRGYKVIALARLTPIPFGLQNGLFAVTNVGIPKYVMASSIGLLPSQALNAYMGSTLRSLEDVMEEKSGGYMVLFVQVVIGLLLMFYVIRRARKEINKACEESEKELQVNGHVVTADATFLPQFLSRDIVGNNDVEAQRHDARTAIKNGSKKMPFKKGHRKSHSASAILIEANELKSDAIAP</sequence>
<dbReference type="GO" id="GO:0051480">
    <property type="term" value="P:regulation of cytosolic calcium ion concentration"/>
    <property type="evidence" value="ECO:0000318"/>
    <property type="project" value="GO_Central"/>
</dbReference>
<dbReference type="InterPro" id="IPR053069">
    <property type="entry name" value="TVP38/TMEM64"/>
</dbReference>
<keyword evidence="1" id="KW-1133">Transmembrane helix</keyword>
<dbReference type="PANTHER" id="PTHR46593">
    <property type="entry name" value="TRANSMEMBRANE PROTEIN 64"/>
    <property type="match status" value="1"/>
</dbReference>
<dbReference type="Pfam" id="PF09335">
    <property type="entry name" value="VTT_dom"/>
    <property type="match status" value="1"/>
</dbReference>
<name>A7SGS9_NEMVE</name>
<dbReference type="InterPro" id="IPR032816">
    <property type="entry name" value="VTT_dom"/>
</dbReference>